<sequence>MVRLTPIPMLLLSASLLAGSGCARTDDGTVMIPKQVDARRIWDRGPSGTQTPPVQSGSTFAPVASPQYQPSRETRPAPSRRNASARPDQHSPSSSAPAKPISCGPAQDAGGRIQMVCD</sequence>
<proteinExistence type="predicted"/>
<keyword evidence="2" id="KW-0732">Signal</keyword>
<gene>
    <name evidence="3" type="ORF">HNR59_000085</name>
</gene>
<reference evidence="3 4" key="1">
    <citation type="submission" date="2020-08" db="EMBL/GenBank/DDBJ databases">
        <title>Genomic Encyclopedia of Type Strains, Phase IV (KMG-IV): sequencing the most valuable type-strain genomes for metagenomic binning, comparative biology and taxonomic classification.</title>
        <authorList>
            <person name="Goeker M."/>
        </authorList>
    </citation>
    <scope>NUCLEOTIDE SEQUENCE [LARGE SCALE GENOMIC DNA]</scope>
    <source>
        <strain evidence="3 4">DSM 11099</strain>
    </source>
</reference>
<organism evidence="3 4">
    <name type="scientific">Aquamicrobium lusatiense</name>
    <dbReference type="NCBI Taxonomy" id="89772"/>
    <lineage>
        <taxon>Bacteria</taxon>
        <taxon>Pseudomonadati</taxon>
        <taxon>Pseudomonadota</taxon>
        <taxon>Alphaproteobacteria</taxon>
        <taxon>Hyphomicrobiales</taxon>
        <taxon>Phyllobacteriaceae</taxon>
        <taxon>Aquamicrobium</taxon>
    </lineage>
</organism>
<evidence type="ECO:0000256" key="1">
    <source>
        <dbReference type="SAM" id="MobiDB-lite"/>
    </source>
</evidence>
<evidence type="ECO:0000313" key="3">
    <source>
        <dbReference type="EMBL" id="MBB6010740.1"/>
    </source>
</evidence>
<evidence type="ECO:0008006" key="5">
    <source>
        <dbReference type="Google" id="ProtNLM"/>
    </source>
</evidence>
<name>A0A7W9VU20_9HYPH</name>
<feature type="compositionally biased region" description="Polar residues" evidence="1">
    <location>
        <begin position="47"/>
        <end position="59"/>
    </location>
</feature>
<dbReference type="AlphaFoldDB" id="A0A7W9VU20"/>
<feature type="chain" id="PRO_5031546427" description="Lipoprotein" evidence="2">
    <location>
        <begin position="26"/>
        <end position="118"/>
    </location>
</feature>
<evidence type="ECO:0000256" key="2">
    <source>
        <dbReference type="SAM" id="SignalP"/>
    </source>
</evidence>
<feature type="region of interest" description="Disordered" evidence="1">
    <location>
        <begin position="37"/>
        <end position="118"/>
    </location>
</feature>
<protein>
    <recommendedName>
        <fullName evidence="5">Lipoprotein</fullName>
    </recommendedName>
</protein>
<feature type="signal peptide" evidence="2">
    <location>
        <begin position="1"/>
        <end position="25"/>
    </location>
</feature>
<accession>A0A7W9VU20</accession>
<feature type="compositionally biased region" description="Low complexity" evidence="1">
    <location>
        <begin position="76"/>
        <end position="98"/>
    </location>
</feature>
<dbReference type="Proteomes" id="UP000533306">
    <property type="component" value="Unassembled WGS sequence"/>
</dbReference>
<dbReference type="EMBL" id="JACHEU010000001">
    <property type="protein sequence ID" value="MBB6010740.1"/>
    <property type="molecule type" value="Genomic_DNA"/>
</dbReference>
<evidence type="ECO:0000313" key="4">
    <source>
        <dbReference type="Proteomes" id="UP000533306"/>
    </source>
</evidence>
<comment type="caution">
    <text evidence="3">The sequence shown here is derived from an EMBL/GenBank/DDBJ whole genome shotgun (WGS) entry which is preliminary data.</text>
</comment>
<keyword evidence="4" id="KW-1185">Reference proteome</keyword>
<dbReference type="PROSITE" id="PS51257">
    <property type="entry name" value="PROKAR_LIPOPROTEIN"/>
    <property type="match status" value="1"/>
</dbReference>
<dbReference type="RefSeq" id="WP_183824422.1">
    <property type="nucleotide sequence ID" value="NZ_JACHEU010000001.1"/>
</dbReference>